<organism evidence="25 26">
    <name type="scientific">Desulforamulus hydrothermalis Lam5 = DSM 18033</name>
    <dbReference type="NCBI Taxonomy" id="1121428"/>
    <lineage>
        <taxon>Bacteria</taxon>
        <taxon>Bacillati</taxon>
        <taxon>Bacillota</taxon>
        <taxon>Clostridia</taxon>
        <taxon>Eubacteriales</taxon>
        <taxon>Peptococcaceae</taxon>
        <taxon>Desulforamulus</taxon>
    </lineage>
</organism>
<dbReference type="Gene3D" id="3.20.20.330">
    <property type="entry name" value="Homocysteine-binding-like domain"/>
    <property type="match status" value="1"/>
</dbReference>
<evidence type="ECO:0000256" key="13">
    <source>
        <dbReference type="ARBA" id="ARBA00022691"/>
    </source>
</evidence>
<evidence type="ECO:0000256" key="6">
    <source>
        <dbReference type="ARBA" id="ARBA00010854"/>
    </source>
</evidence>
<dbReference type="EC" id="2.1.1.13" evidence="7"/>
<dbReference type="InterPro" id="IPR050554">
    <property type="entry name" value="Met_Synthase/Corrinoid"/>
</dbReference>
<comment type="similarity">
    <text evidence="6">Belongs to the methylamine corrinoid protein family.</text>
</comment>
<dbReference type="UniPathway" id="UPA00051">
    <property type="reaction ID" value="UER00081"/>
</dbReference>
<dbReference type="SUPFAM" id="SSF52242">
    <property type="entry name" value="Cobalamin (vitamin B12)-binding domain"/>
    <property type="match status" value="1"/>
</dbReference>
<evidence type="ECO:0000256" key="20">
    <source>
        <dbReference type="PROSITE-ProRule" id="PRU00333"/>
    </source>
</evidence>
<dbReference type="GO" id="GO:0005829">
    <property type="term" value="C:cytosol"/>
    <property type="evidence" value="ECO:0007669"/>
    <property type="project" value="TreeGrafter"/>
</dbReference>
<dbReference type="CDD" id="cd02070">
    <property type="entry name" value="corrinoid_protein_B12-BD"/>
    <property type="match status" value="1"/>
</dbReference>
<dbReference type="SMART" id="SM01018">
    <property type="entry name" value="B12-binding_2"/>
    <property type="match status" value="1"/>
</dbReference>
<dbReference type="GO" id="GO:0031419">
    <property type="term" value="F:cobalamin binding"/>
    <property type="evidence" value="ECO:0007669"/>
    <property type="project" value="UniProtKB-KW"/>
</dbReference>
<evidence type="ECO:0000259" key="24">
    <source>
        <dbReference type="PROSITE" id="PS51337"/>
    </source>
</evidence>
<feature type="domain" description="Pterin-binding" evidence="22">
    <location>
        <begin position="324"/>
        <end position="568"/>
    </location>
</feature>
<evidence type="ECO:0000256" key="5">
    <source>
        <dbReference type="ARBA" id="ARBA00010398"/>
    </source>
</evidence>
<dbReference type="InterPro" id="IPR036589">
    <property type="entry name" value="HCY_dom_sf"/>
</dbReference>
<evidence type="ECO:0000256" key="15">
    <source>
        <dbReference type="ARBA" id="ARBA00022833"/>
    </source>
</evidence>
<evidence type="ECO:0000256" key="8">
    <source>
        <dbReference type="ARBA" id="ARBA00013998"/>
    </source>
</evidence>
<dbReference type="AlphaFoldDB" id="K8EDR4"/>
<dbReference type="PROSITE" id="PS50972">
    <property type="entry name" value="PTERIN_BINDING"/>
    <property type="match status" value="1"/>
</dbReference>
<dbReference type="Pfam" id="PF02574">
    <property type="entry name" value="S-methyl_trans"/>
    <property type="match status" value="1"/>
</dbReference>
<keyword evidence="17" id="KW-0170">Cobalt</keyword>
<evidence type="ECO:0000256" key="14">
    <source>
        <dbReference type="ARBA" id="ARBA00022723"/>
    </source>
</evidence>
<evidence type="ECO:0000259" key="21">
    <source>
        <dbReference type="PROSITE" id="PS50970"/>
    </source>
</evidence>
<comment type="caution">
    <text evidence="25">The sequence shown here is derived from an EMBL/GenBank/DDBJ whole genome shotgun (WGS) entry which is preliminary data.</text>
</comment>
<keyword evidence="14 20" id="KW-0479">Metal-binding</keyword>
<comment type="cofactor">
    <cofactor evidence="3">
        <name>methylcob(III)alamin</name>
        <dbReference type="ChEBI" id="CHEBI:28115"/>
    </cofactor>
</comment>
<evidence type="ECO:0000259" key="23">
    <source>
        <dbReference type="PROSITE" id="PS51332"/>
    </source>
</evidence>
<keyword evidence="13" id="KW-0949">S-adenosyl-L-methionine</keyword>
<evidence type="ECO:0000256" key="17">
    <source>
        <dbReference type="ARBA" id="ARBA00023285"/>
    </source>
</evidence>
<evidence type="ECO:0000259" key="22">
    <source>
        <dbReference type="PROSITE" id="PS50972"/>
    </source>
</evidence>
<evidence type="ECO:0000256" key="10">
    <source>
        <dbReference type="ARBA" id="ARBA00022605"/>
    </source>
</evidence>
<dbReference type="PROSITE" id="PS51337">
    <property type="entry name" value="B12_BINDING_NTER"/>
    <property type="match status" value="1"/>
</dbReference>
<evidence type="ECO:0000256" key="16">
    <source>
        <dbReference type="ARBA" id="ARBA00023167"/>
    </source>
</evidence>
<evidence type="ECO:0000256" key="3">
    <source>
        <dbReference type="ARBA" id="ARBA00001956"/>
    </source>
</evidence>
<dbReference type="Proteomes" id="UP000009315">
    <property type="component" value="Unassembled WGS sequence"/>
</dbReference>
<dbReference type="GO" id="GO:0008705">
    <property type="term" value="F:methionine synthase activity"/>
    <property type="evidence" value="ECO:0007669"/>
    <property type="project" value="UniProtKB-EC"/>
</dbReference>
<evidence type="ECO:0000256" key="18">
    <source>
        <dbReference type="ARBA" id="ARBA00025552"/>
    </source>
</evidence>
<dbReference type="Gene3D" id="3.20.20.20">
    <property type="entry name" value="Dihydropteroate synthase-like"/>
    <property type="match status" value="1"/>
</dbReference>
<dbReference type="InterPro" id="IPR017215">
    <property type="entry name" value="MetH_bac"/>
</dbReference>
<evidence type="ECO:0000256" key="7">
    <source>
        <dbReference type="ARBA" id="ARBA00012032"/>
    </source>
</evidence>
<feature type="domain" description="B12-binding" evidence="23">
    <location>
        <begin position="686"/>
        <end position="807"/>
    </location>
</feature>
<dbReference type="InterPro" id="IPR011005">
    <property type="entry name" value="Dihydropteroate_synth-like_sf"/>
</dbReference>
<dbReference type="EMBL" id="CAOS01000001">
    <property type="protein sequence ID" value="CCO06946.1"/>
    <property type="molecule type" value="Genomic_DNA"/>
</dbReference>
<proteinExistence type="inferred from homology"/>
<dbReference type="PANTHER" id="PTHR45833">
    <property type="entry name" value="METHIONINE SYNTHASE"/>
    <property type="match status" value="1"/>
</dbReference>
<dbReference type="GO" id="GO:0046872">
    <property type="term" value="F:metal ion binding"/>
    <property type="evidence" value="ECO:0007669"/>
    <property type="project" value="UniProtKB-KW"/>
</dbReference>
<evidence type="ECO:0000256" key="11">
    <source>
        <dbReference type="ARBA" id="ARBA00022628"/>
    </source>
</evidence>
<dbReference type="eggNOG" id="COG0646">
    <property type="taxonomic scope" value="Bacteria"/>
</dbReference>
<comment type="function">
    <text evidence="18">Catalyzes the transfer of a methyl group from methyl-cobalamin to homocysteine, yielding enzyme-bound cob(I)alamin and methionine. Subsequently, remethylates the cofactor using methyltetrahydrofolate.</text>
</comment>
<keyword evidence="12 20" id="KW-0808">Transferase</keyword>
<dbReference type="InterPro" id="IPR006158">
    <property type="entry name" value="Cobalamin-bd"/>
</dbReference>
<dbReference type="Gene3D" id="3.40.50.280">
    <property type="entry name" value="Cobalamin-binding domain"/>
    <property type="match status" value="1"/>
</dbReference>
<keyword evidence="16" id="KW-0486">Methionine biosynthesis</keyword>
<dbReference type="InterPro" id="IPR000489">
    <property type="entry name" value="Pterin-binding_dom"/>
</dbReference>
<feature type="binding site" evidence="20">
    <location>
        <position position="213"/>
    </location>
    <ligand>
        <name>Zn(2+)</name>
        <dbReference type="ChEBI" id="CHEBI:29105"/>
    </ligand>
</feature>
<gene>
    <name evidence="25" type="ORF">DESHY_10106</name>
</gene>
<dbReference type="GO" id="GO:0050667">
    <property type="term" value="P:homocysteine metabolic process"/>
    <property type="evidence" value="ECO:0007669"/>
    <property type="project" value="TreeGrafter"/>
</dbReference>
<evidence type="ECO:0000313" key="25">
    <source>
        <dbReference type="EMBL" id="CCO06946.1"/>
    </source>
</evidence>
<dbReference type="PANTHER" id="PTHR45833:SF1">
    <property type="entry name" value="METHIONINE SYNTHASE"/>
    <property type="match status" value="1"/>
</dbReference>
<dbReference type="Gene3D" id="1.10.1240.10">
    <property type="entry name" value="Methionine synthase domain"/>
    <property type="match status" value="1"/>
</dbReference>
<dbReference type="STRING" id="1121428.DESHY_10106"/>
<keyword evidence="11" id="KW-0846">Cobalamin</keyword>
<dbReference type="InterPro" id="IPR036724">
    <property type="entry name" value="Cobalamin-bd_sf"/>
</dbReference>
<feature type="domain" description="Hcy-binding" evidence="21">
    <location>
        <begin position="7"/>
        <end position="293"/>
    </location>
</feature>
<dbReference type="GO" id="GO:0046653">
    <property type="term" value="P:tetrahydrofolate metabolic process"/>
    <property type="evidence" value="ECO:0007669"/>
    <property type="project" value="TreeGrafter"/>
</dbReference>
<comment type="pathway">
    <text evidence="4">Amino-acid biosynthesis; L-methionine biosynthesis via de novo pathway; L-methionine from L-homocysteine (MetH route): step 1/1.</text>
</comment>
<feature type="binding site" evidence="20">
    <location>
        <position position="278"/>
    </location>
    <ligand>
        <name>Zn(2+)</name>
        <dbReference type="ChEBI" id="CHEBI:29105"/>
    </ligand>
</feature>
<dbReference type="Pfam" id="PF00809">
    <property type="entry name" value="Pterin_bind"/>
    <property type="match status" value="1"/>
</dbReference>
<sequence length="807" mass="85446">MQKERANLSFRERIKREILVVDGAMGTLLQQLGLPAGWCPEEWNLSRPASVQEVHKLYLAAGADIITTNTFGAIRLKLADYGLDHLVREINLAAVSLAKEAARPYGAMVAGSVGPLGKFLQPLGTMTFDEAYEQFYEQCRALVEAGVDLILFETFGDIGEMRAALIAAADAGPVPVVASFTFDETGRTFTGTDPETAAVVVERLGVAAIGVNCSVGPRELVPVVQQLTQSTNLPVLVSPNAGMPEMVEGRTVFRETPATMAEFAARFVAFGASLLGGCCGTTPEHIKAIQQSVKGLPLKERNRDFGLRVASRVKTVTVHPQAMPVAVGERLNPTGKKALQAEIREGKTEITRRDALAQVAAGAAILDVNVGVGGVDQVAAMERAVQAVQVLVDAPLCIDSTDPAVIEKALKIYHGKAIINSINGEEKSLQTILPLAKRYGAALIGLTLDEGGIPATAEERLAVARRLVERVEAMGIPRSDLMIDCLVLTVSAQPAGVPETLKAISLVKKELGLTTSLGVSNVSFGLPNRGLINAAFFAMALAAGLDAAILNPQEQRMMETLRAAAVLTGRDPQAAGYIAHAQEAAGIQVTPQPAVQAAATPLEVLYQAVLSGDKDNIVAYIENALAEGLSPMEMLDKALIPGIEEVGRRYGAGQYFLPQLMMAGETMTKSFARLRPELAKGPSKRVGTVILATVKGDIHDIGKNIVSVMLANHGFEVIDLGKNVDNEDIIAAAKQHQAQIIGLSALMTTTMVHMADLIKRVKEQGLNFKVMVGGAAVTAQYAREIGADGYAVDAVEAVSVAKGLVGL</sequence>
<feature type="domain" description="B12-binding N-terminal" evidence="24">
    <location>
        <begin position="592"/>
        <end position="686"/>
    </location>
</feature>
<protein>
    <recommendedName>
        <fullName evidence="8">Methionine synthase</fullName>
        <ecNumber evidence="7">2.1.1.13</ecNumber>
    </recommendedName>
    <alternativeName>
        <fullName evidence="19">5-methyltetrahydrofolate--homocysteine methyltransferase</fullName>
    </alternativeName>
</protein>
<keyword evidence="26" id="KW-1185">Reference proteome</keyword>
<evidence type="ECO:0000256" key="2">
    <source>
        <dbReference type="ARBA" id="ARBA00001947"/>
    </source>
</evidence>
<evidence type="ECO:0000256" key="19">
    <source>
        <dbReference type="ARBA" id="ARBA00031040"/>
    </source>
</evidence>
<dbReference type="InterPro" id="IPR003726">
    <property type="entry name" value="HCY_dom"/>
</dbReference>
<dbReference type="GO" id="GO:0032259">
    <property type="term" value="P:methylation"/>
    <property type="evidence" value="ECO:0007669"/>
    <property type="project" value="UniProtKB-KW"/>
</dbReference>
<dbReference type="PROSITE" id="PS51332">
    <property type="entry name" value="B12_BINDING"/>
    <property type="match status" value="1"/>
</dbReference>
<dbReference type="SUPFAM" id="SSF51717">
    <property type="entry name" value="Dihydropteroate synthetase-like"/>
    <property type="match status" value="1"/>
</dbReference>
<evidence type="ECO:0000256" key="4">
    <source>
        <dbReference type="ARBA" id="ARBA00005178"/>
    </source>
</evidence>
<dbReference type="PROSITE" id="PS50970">
    <property type="entry name" value="HCY"/>
    <property type="match status" value="1"/>
</dbReference>
<dbReference type="PIRSF" id="PIRSF037472">
    <property type="entry name" value="DHPS_mtfrase"/>
    <property type="match status" value="1"/>
</dbReference>
<keyword evidence="9 20" id="KW-0489">Methyltransferase</keyword>
<feature type="binding site" evidence="20">
    <location>
        <position position="279"/>
    </location>
    <ligand>
        <name>Zn(2+)</name>
        <dbReference type="ChEBI" id="CHEBI:29105"/>
    </ligand>
</feature>
<dbReference type="SUPFAM" id="SSF82282">
    <property type="entry name" value="Homocysteine S-methyltransferase"/>
    <property type="match status" value="1"/>
</dbReference>
<accession>K8EDR4</accession>
<keyword evidence="10" id="KW-0028">Amino-acid biosynthesis</keyword>
<comment type="cofactor">
    <cofactor evidence="2 20">
        <name>Zn(2+)</name>
        <dbReference type="ChEBI" id="CHEBI:29105"/>
    </cofactor>
</comment>
<evidence type="ECO:0000256" key="1">
    <source>
        <dbReference type="ARBA" id="ARBA00001700"/>
    </source>
</evidence>
<dbReference type="Pfam" id="PF02310">
    <property type="entry name" value="B12-binding"/>
    <property type="match status" value="1"/>
</dbReference>
<evidence type="ECO:0000313" key="26">
    <source>
        <dbReference type="Proteomes" id="UP000009315"/>
    </source>
</evidence>
<dbReference type="NCBIfam" id="NF005719">
    <property type="entry name" value="PRK07535.1"/>
    <property type="match status" value="1"/>
</dbReference>
<evidence type="ECO:0000256" key="12">
    <source>
        <dbReference type="ARBA" id="ARBA00022679"/>
    </source>
</evidence>
<dbReference type="SUPFAM" id="SSF47644">
    <property type="entry name" value="Methionine synthase domain"/>
    <property type="match status" value="1"/>
</dbReference>
<reference evidence="25 26" key="1">
    <citation type="journal article" date="2013" name="Genome Announc.">
        <title>Genome Sequence of the Sulfate-Reducing Bacterium Desulfotomaculum hydrothermale Lam5(T).</title>
        <authorList>
            <person name="Amin O."/>
            <person name="Fardeau M.L."/>
            <person name="Valette O."/>
            <person name="Hirschler-Rea A."/>
            <person name="Barbe V."/>
            <person name="Medigue C."/>
            <person name="Vacherie B."/>
            <person name="Ollivier B."/>
            <person name="Bertin P.N."/>
            <person name="Dolla A."/>
        </authorList>
    </citation>
    <scope>NUCLEOTIDE SEQUENCE [LARGE SCALE GENOMIC DNA]</scope>
    <source>
        <strain evidence="26">Lam5 / DSM 18033</strain>
    </source>
</reference>
<keyword evidence="15 20" id="KW-0862">Zinc</keyword>
<dbReference type="FunFam" id="3.40.50.280:FF:000003">
    <property type="entry name" value="Dimethylamine methyltransferase corrinoid protein"/>
    <property type="match status" value="1"/>
</dbReference>
<dbReference type="eggNOG" id="COG1410">
    <property type="taxonomic scope" value="Bacteria"/>
</dbReference>
<dbReference type="Pfam" id="PF02607">
    <property type="entry name" value="B12-binding_2"/>
    <property type="match status" value="1"/>
</dbReference>
<dbReference type="InterPro" id="IPR036594">
    <property type="entry name" value="Meth_synthase_dom"/>
</dbReference>
<comment type="catalytic activity">
    <reaction evidence="1">
        <text>(6S)-5-methyl-5,6,7,8-tetrahydrofolate + L-homocysteine = (6S)-5,6,7,8-tetrahydrofolate + L-methionine</text>
        <dbReference type="Rhea" id="RHEA:11172"/>
        <dbReference type="ChEBI" id="CHEBI:18608"/>
        <dbReference type="ChEBI" id="CHEBI:57453"/>
        <dbReference type="ChEBI" id="CHEBI:57844"/>
        <dbReference type="ChEBI" id="CHEBI:58199"/>
        <dbReference type="EC" id="2.1.1.13"/>
    </reaction>
</comment>
<comment type="similarity">
    <text evidence="5">Belongs to the vitamin-B12 dependent methionine synthase family.</text>
</comment>
<evidence type="ECO:0000256" key="9">
    <source>
        <dbReference type="ARBA" id="ARBA00022603"/>
    </source>
</evidence>
<name>K8EDR4_9FIRM</name>
<dbReference type="InterPro" id="IPR003759">
    <property type="entry name" value="Cbl-bd_cap"/>
</dbReference>